<dbReference type="Gene3D" id="3.60.130.10">
    <property type="entry name" value="Clavaminate synthase-like"/>
    <property type="match status" value="1"/>
</dbReference>
<keyword evidence="5" id="KW-1185">Reference proteome</keyword>
<name>A0A0C9MS95_9FUNG</name>
<feature type="domain" description="TauD/TfdA-like" evidence="3">
    <location>
        <begin position="95"/>
        <end position="345"/>
    </location>
</feature>
<evidence type="ECO:0000313" key="4">
    <source>
        <dbReference type="EMBL" id="GAN04953.1"/>
    </source>
</evidence>
<keyword evidence="2" id="KW-1133">Transmembrane helix</keyword>
<evidence type="ECO:0000259" key="3">
    <source>
        <dbReference type="Pfam" id="PF02668"/>
    </source>
</evidence>
<dbReference type="PANTHER" id="PTHR10696">
    <property type="entry name" value="GAMMA-BUTYROBETAINE HYDROXYLASE-RELATED"/>
    <property type="match status" value="1"/>
</dbReference>
<dbReference type="Gene3D" id="2.120.10.80">
    <property type="entry name" value="Kelch-type beta propeller"/>
    <property type="match status" value="2"/>
</dbReference>
<sequence>MPTVQLQNSSQPDFTYLPDRVNYKNRVARRLAEEQLEKELPEGFPSQLEGPKLWKGSDYEGKESEWVYELTEQELKEIDDAVHDFEATEKHFSEISKETFPLPTFGAKIKTLTEENVVEGRGFIVIRGLNPDKYTRAQNIIAYTGVSAYVGKRGLQGRHTIAHIKDLVPEKGLDEITAPAFTNDHQVYHTDAGDIISLYAIGVAEEGGKSRIASSWTVYNEIAKTRPDLIHTLSQDWPFQTDLNKEKEPYFLRPLLYYVDEKLIIQYARRNFTGFGKNPRREDIPPITEAQAEALDALHFTAEKVNLGVDFQKGDIQYINNLSIFHARDGYTDSEKNTRHLLRHWLHPENAWKLPPQLESTWNHIYHNEPFFSVSFLIFIDFHVKSNPTVWLYKHGGKCASVIQGIAAVRAWRASFQRWQDPRPLNEPLIRQYTANNKQTICSQDRPESHFWDYLDLPAPLYIYTYIQMRALRIASLLLITNALISNVESLVAAPRRSTSCAFLKSKIYCFGGELPSNGLAADNSLLVLDLTVSHTTYINGEWQIITNAEQADIAAGARGTAQTAVFGDGDTMLISGGFTTSTTPIIQTIAYSATSNSWRAIDKYIDGVNGERQIYWGSSIYVPTQQKFYFYGGIEQNPHQDWYLDTAANTNFTNIITNPNKTSSPVGYYRMTTLDLGFYSTWSIIPSQNQFVPNIGHLLQTVIFHPDSQTLYYFGGLYNNFTNLSADTASQSFAQAMTFNTVTNTWGVQAFSGDIPFKRVLHTTTLLPSNQDVLLYGGASEEMGAAVSDFCYVANLQKFTWKLHSSYLTLPKNDPPARVEHSAVLVDTKLFILFGYVVDQTALTSDTVLILDVSNPEKLSFVSQYAGLYGDANASNVGAIAGGVVGGVGGLLLVASVVFFYRKKKRSQAKANRSSSSSVNGNEPQEPVFVDWDDIETKFTPHPVRQSTNFSPMITANTMNIEVANDSKYYPPNEVEVPREKTLVERNKSLTIGLSPAMTAASASPSASTMVSPYSPGFRQSTVLSSPDVSHATPITATNTVAGSQSPNVHSHPDDLLISQAYNNLTKPDVGILEQYGIIIDGIMSLNPEIRLVLKL</sequence>
<dbReference type="PANTHER" id="PTHR10696:SF54">
    <property type="entry name" value="FAMILY OXIDOREDUCTASE, PUTATIVE (AFU_ORTHOLOGUE AFUA_4G13850)-RELATED"/>
    <property type="match status" value="1"/>
</dbReference>
<dbReference type="InterPro" id="IPR015915">
    <property type="entry name" value="Kelch-typ_b-propeller"/>
</dbReference>
<keyword evidence="2" id="KW-0472">Membrane</keyword>
<dbReference type="Pfam" id="PF02668">
    <property type="entry name" value="TauD"/>
    <property type="match status" value="1"/>
</dbReference>
<keyword evidence="1" id="KW-0560">Oxidoreductase</keyword>
<dbReference type="Pfam" id="PF24681">
    <property type="entry name" value="Kelch_KLHDC2_KLHL20_DRC7"/>
    <property type="match status" value="1"/>
</dbReference>
<dbReference type="SUPFAM" id="SSF51197">
    <property type="entry name" value="Clavaminate synthase-like"/>
    <property type="match status" value="1"/>
</dbReference>
<evidence type="ECO:0000313" key="5">
    <source>
        <dbReference type="Proteomes" id="UP000053815"/>
    </source>
</evidence>
<evidence type="ECO:0000256" key="2">
    <source>
        <dbReference type="SAM" id="Phobius"/>
    </source>
</evidence>
<organism evidence="4">
    <name type="scientific">Mucor ambiguus</name>
    <dbReference type="NCBI Taxonomy" id="91626"/>
    <lineage>
        <taxon>Eukaryota</taxon>
        <taxon>Fungi</taxon>
        <taxon>Fungi incertae sedis</taxon>
        <taxon>Mucoromycota</taxon>
        <taxon>Mucoromycotina</taxon>
        <taxon>Mucoromycetes</taxon>
        <taxon>Mucorales</taxon>
        <taxon>Mucorineae</taxon>
        <taxon>Mucoraceae</taxon>
        <taxon>Mucor</taxon>
    </lineage>
</organism>
<dbReference type="Proteomes" id="UP000053815">
    <property type="component" value="Unassembled WGS sequence"/>
</dbReference>
<reference evidence="4" key="1">
    <citation type="submission" date="2014-09" db="EMBL/GenBank/DDBJ databases">
        <title>Draft genome sequence of an oleaginous Mucoromycotina fungus Mucor ambiguus NBRC6742.</title>
        <authorList>
            <person name="Takeda I."/>
            <person name="Yamane N."/>
            <person name="Morita T."/>
            <person name="Tamano K."/>
            <person name="Machida M."/>
            <person name="Baker S."/>
            <person name="Koike H."/>
        </authorList>
    </citation>
    <scope>NUCLEOTIDE SEQUENCE</scope>
    <source>
        <strain evidence="4">NBRC 6742</strain>
    </source>
</reference>
<accession>A0A0C9MS95</accession>
<dbReference type="InterPro" id="IPR050411">
    <property type="entry name" value="AlphaKG_dependent_hydroxylases"/>
</dbReference>
<evidence type="ECO:0000256" key="1">
    <source>
        <dbReference type="ARBA" id="ARBA00023002"/>
    </source>
</evidence>
<dbReference type="InterPro" id="IPR042098">
    <property type="entry name" value="TauD-like_sf"/>
</dbReference>
<protein>
    <submittedName>
        <fullName evidence="4">TfdA family oxidoreductase</fullName>
    </submittedName>
</protein>
<keyword evidence="2" id="KW-0812">Transmembrane</keyword>
<proteinExistence type="predicted"/>
<dbReference type="STRING" id="91626.A0A0C9MS95"/>
<dbReference type="GO" id="GO:0016491">
    <property type="term" value="F:oxidoreductase activity"/>
    <property type="evidence" value="ECO:0007669"/>
    <property type="project" value="UniProtKB-KW"/>
</dbReference>
<dbReference type="InterPro" id="IPR003819">
    <property type="entry name" value="TauD/TfdA-like"/>
</dbReference>
<dbReference type="SUPFAM" id="SSF117281">
    <property type="entry name" value="Kelch motif"/>
    <property type="match status" value="2"/>
</dbReference>
<dbReference type="EMBL" id="DF836367">
    <property type="protein sequence ID" value="GAN04953.1"/>
    <property type="molecule type" value="Genomic_DNA"/>
</dbReference>
<dbReference type="OrthoDB" id="272271at2759"/>
<gene>
    <name evidence="4" type="ORF">MAM1_0078d04420</name>
</gene>
<dbReference type="AlphaFoldDB" id="A0A0C9MS95"/>
<feature type="transmembrane region" description="Helical" evidence="2">
    <location>
        <begin position="880"/>
        <end position="902"/>
    </location>
</feature>